<dbReference type="GO" id="GO:0016787">
    <property type="term" value="F:hydrolase activity"/>
    <property type="evidence" value="ECO:0007669"/>
    <property type="project" value="UniProtKB-KW"/>
</dbReference>
<protein>
    <submittedName>
        <fullName evidence="7">ATP-dependent RNA helicase prh1</fullName>
    </submittedName>
</protein>
<dbReference type="PANTHER" id="PTHR18934">
    <property type="entry name" value="ATP-DEPENDENT RNA HELICASE"/>
    <property type="match status" value="1"/>
</dbReference>
<dbReference type="InterPro" id="IPR014001">
    <property type="entry name" value="Helicase_ATP-bd"/>
</dbReference>
<keyword evidence="3 7" id="KW-0347">Helicase</keyword>
<dbReference type="InterPro" id="IPR027417">
    <property type="entry name" value="P-loop_NTPase"/>
</dbReference>
<dbReference type="Proteomes" id="UP000192758">
    <property type="component" value="Unassembled WGS sequence"/>
</dbReference>
<evidence type="ECO:0000313" key="8">
    <source>
        <dbReference type="Proteomes" id="UP000192758"/>
    </source>
</evidence>
<evidence type="ECO:0000259" key="6">
    <source>
        <dbReference type="PROSITE" id="PS51194"/>
    </source>
</evidence>
<keyword evidence="1" id="KW-0547">Nucleotide-binding</keyword>
<dbReference type="SUPFAM" id="SSF52540">
    <property type="entry name" value="P-loop containing nucleoside triphosphate hydrolases"/>
    <property type="match status" value="1"/>
</dbReference>
<feature type="domain" description="Helicase C-terminal" evidence="6">
    <location>
        <begin position="482"/>
        <end position="639"/>
    </location>
</feature>
<gene>
    <name evidence="7" type="ORF">EHP00_1398</name>
</gene>
<dbReference type="Pfam" id="PF00270">
    <property type="entry name" value="DEAD"/>
    <property type="match status" value="1"/>
</dbReference>
<dbReference type="STRING" id="646526.A0A1W0E6G1"/>
<dbReference type="GO" id="GO:0003723">
    <property type="term" value="F:RNA binding"/>
    <property type="evidence" value="ECO:0007669"/>
    <property type="project" value="TreeGrafter"/>
</dbReference>
<dbReference type="InterPro" id="IPR011545">
    <property type="entry name" value="DEAD/DEAH_box_helicase_dom"/>
</dbReference>
<dbReference type="OrthoDB" id="10253254at2759"/>
<dbReference type="VEuPathDB" id="MicrosporidiaDB:EHP00_1398"/>
<dbReference type="AlphaFoldDB" id="A0A1W0E6G1"/>
<dbReference type="InterPro" id="IPR001650">
    <property type="entry name" value="Helicase_C-like"/>
</dbReference>
<keyword evidence="8" id="KW-1185">Reference proteome</keyword>
<evidence type="ECO:0000259" key="5">
    <source>
        <dbReference type="PROSITE" id="PS51192"/>
    </source>
</evidence>
<dbReference type="EMBL" id="MNPJ01000017">
    <property type="protein sequence ID" value="OQS54769.1"/>
    <property type="molecule type" value="Genomic_DNA"/>
</dbReference>
<dbReference type="GO" id="GO:0005524">
    <property type="term" value="F:ATP binding"/>
    <property type="evidence" value="ECO:0007669"/>
    <property type="project" value="UniProtKB-KW"/>
</dbReference>
<keyword evidence="4" id="KW-0067">ATP-binding</keyword>
<feature type="domain" description="Helicase ATP-binding" evidence="5">
    <location>
        <begin position="62"/>
        <end position="263"/>
    </location>
</feature>
<evidence type="ECO:0000313" key="7">
    <source>
        <dbReference type="EMBL" id="OQS54769.1"/>
    </source>
</evidence>
<dbReference type="SMART" id="SM00490">
    <property type="entry name" value="HELICc"/>
    <property type="match status" value="1"/>
</dbReference>
<dbReference type="Pfam" id="PF00271">
    <property type="entry name" value="Helicase_C"/>
    <property type="match status" value="1"/>
</dbReference>
<dbReference type="PROSITE" id="PS51192">
    <property type="entry name" value="HELICASE_ATP_BIND_1"/>
    <property type="match status" value="1"/>
</dbReference>
<dbReference type="Gene3D" id="3.40.50.300">
    <property type="entry name" value="P-loop containing nucleotide triphosphate hydrolases"/>
    <property type="match status" value="2"/>
</dbReference>
<dbReference type="CDD" id="cd17917">
    <property type="entry name" value="DEXHc_RHA-like"/>
    <property type="match status" value="1"/>
</dbReference>
<evidence type="ECO:0000256" key="2">
    <source>
        <dbReference type="ARBA" id="ARBA00022801"/>
    </source>
</evidence>
<evidence type="ECO:0000256" key="3">
    <source>
        <dbReference type="ARBA" id="ARBA00022806"/>
    </source>
</evidence>
<organism evidence="7 8">
    <name type="scientific">Ecytonucleospora hepatopenaei</name>
    <dbReference type="NCBI Taxonomy" id="646526"/>
    <lineage>
        <taxon>Eukaryota</taxon>
        <taxon>Fungi</taxon>
        <taxon>Fungi incertae sedis</taxon>
        <taxon>Microsporidia</taxon>
        <taxon>Enterocytozoonidae</taxon>
        <taxon>Ecytonucleospora</taxon>
    </lineage>
</organism>
<evidence type="ECO:0000256" key="4">
    <source>
        <dbReference type="ARBA" id="ARBA00022840"/>
    </source>
</evidence>
<evidence type="ECO:0000256" key="1">
    <source>
        <dbReference type="ARBA" id="ARBA00022741"/>
    </source>
</evidence>
<comment type="caution">
    <text evidence="7">The sequence shown here is derived from an EMBL/GenBank/DDBJ whole genome shotgun (WGS) entry which is preliminary data.</text>
</comment>
<name>A0A1W0E6G1_9MICR</name>
<accession>A0A1W0E6G1</accession>
<proteinExistence type="predicted"/>
<keyword evidence="2" id="KW-0378">Hydrolase</keyword>
<dbReference type="PANTHER" id="PTHR18934:SF99">
    <property type="entry name" value="ATP-DEPENDENT RNA HELICASE DHX37-RELATED"/>
    <property type="match status" value="1"/>
</dbReference>
<dbReference type="SMART" id="SM00487">
    <property type="entry name" value="DEXDc"/>
    <property type="match status" value="1"/>
</dbReference>
<sequence length="882" mass="102250">MKNNFYIDSESNDYSNDYSINYRNNISSNNNINNISSNNNINNTNDNLFDILEICYQKDEFFDILKNSTVLFVSGDTGCGKSTQIPKFLHEYYSNRLEYLIGVTQPRRIAAVSISNRINDEIHNTNNNVNNTNNKLYNTNSNTNTNTNNILYNTNINKSYNTAAYHIMYENTTRKETRIKIMTEGILLKEIYGDPLIHKYNCIVLDEVHERSINFDLLVLFLSQIVKKRKQANNEFKVILMSATMNTAFFENLFEDVKIGHFVVKSKKHKVSVFYEGVTPKNVNEAVFSKIMKIIECERGLDNPQEYFLENDKDLCLEEFFESCESDSCESNNSNKIKNIKNIKNINNINNINNVSIYNKNINNYNKIDNYNNITNYNKIDNVNNNTGYKCPNGKNIMEKNVKEKIKIKEELNKNTNNQNKESDDSKKIKYDVSNSNNIASCNILNQDEYILQKANEMTKNDFYKNKSQKNNLHNVYKSNSHKNKIHKSCRSILVFLPSKKDIYYLRNKLEVEGVGMKVLPLHSGMSKDEQDRIFEPGKKIILSTNIAETSITVPGVFYVIDSGKIKMKYLYNTTITYKEEYISKHSAIQRTGRAGRVAPGVCFRMYSGARYETFREETPPESARETPEEVLFSLHNFIRGTRNKIVKVSQKVFGYTEEALSLAYWSLGQNNLLIVDEKTDVVTITDPSLFSLPLDSFLARCFSCAKSINCSENIYKMVVVGICMLQMGLEIPYGASDWKHDFIRSDFIRNIWIFHSYRKHGLGWCMTNDLNYNCLVQIEKLAKKLLREDPFFIYDEADAEEHNKIIASFFGRNVAKFVKENEFEFDNKTVYLDTLSVVSNYKEKMKYVVFQYIQITKSDKMILKNISVVEEADCEQIDCKS</sequence>
<dbReference type="CDD" id="cd18791">
    <property type="entry name" value="SF2_C_RHA"/>
    <property type="match status" value="1"/>
</dbReference>
<dbReference type="PROSITE" id="PS51194">
    <property type="entry name" value="HELICASE_CTER"/>
    <property type="match status" value="1"/>
</dbReference>
<reference evidence="7 8" key="1">
    <citation type="journal article" date="2017" name="Environ. Microbiol.">
        <title>Decay of the glycolytic pathway and adaptation to intranuclear parasitism within Enterocytozoonidae microsporidia.</title>
        <authorList>
            <person name="Wiredu Boakye D."/>
            <person name="Jaroenlak P."/>
            <person name="Prachumwat A."/>
            <person name="Williams T.A."/>
            <person name="Bateman K.S."/>
            <person name="Itsathitphaisarn O."/>
            <person name="Sritunyalucksana K."/>
            <person name="Paszkiewicz K.H."/>
            <person name="Moore K.A."/>
            <person name="Stentiford G.D."/>
            <person name="Williams B.A."/>
        </authorList>
    </citation>
    <scope>NUCLEOTIDE SEQUENCE [LARGE SCALE GENOMIC DNA]</scope>
    <source>
        <strain evidence="7 8">TH1</strain>
    </source>
</reference>
<dbReference type="GO" id="GO:0004386">
    <property type="term" value="F:helicase activity"/>
    <property type="evidence" value="ECO:0007669"/>
    <property type="project" value="UniProtKB-KW"/>
</dbReference>